<dbReference type="Proteomes" id="UP001155241">
    <property type="component" value="Unassembled WGS sequence"/>
</dbReference>
<gene>
    <name evidence="2" type="ORF">NG895_14040</name>
</gene>
<dbReference type="RefSeq" id="WP_252853139.1">
    <property type="nucleotide sequence ID" value="NZ_JAMXLR010000051.1"/>
</dbReference>
<proteinExistence type="predicted"/>
<name>A0A9X2JGR6_9BACT</name>
<dbReference type="EMBL" id="JAMXLR010000051">
    <property type="protein sequence ID" value="MCO6045026.1"/>
    <property type="molecule type" value="Genomic_DNA"/>
</dbReference>
<organism evidence="2 3">
    <name type="scientific">Aeoliella straminimaris</name>
    <dbReference type="NCBI Taxonomy" id="2954799"/>
    <lineage>
        <taxon>Bacteria</taxon>
        <taxon>Pseudomonadati</taxon>
        <taxon>Planctomycetota</taxon>
        <taxon>Planctomycetia</taxon>
        <taxon>Pirellulales</taxon>
        <taxon>Lacipirellulaceae</taxon>
        <taxon>Aeoliella</taxon>
    </lineage>
</organism>
<evidence type="ECO:0000313" key="2">
    <source>
        <dbReference type="EMBL" id="MCO6045026.1"/>
    </source>
</evidence>
<comment type="caution">
    <text evidence="2">The sequence shown here is derived from an EMBL/GenBank/DDBJ whole genome shotgun (WGS) entry which is preliminary data.</text>
</comment>
<keyword evidence="1" id="KW-0812">Transmembrane</keyword>
<reference evidence="2" key="1">
    <citation type="submission" date="2022-06" db="EMBL/GenBank/DDBJ databases">
        <title>Aeoliella straminimaris, a novel planctomycete from sediments.</title>
        <authorList>
            <person name="Vitorino I.R."/>
            <person name="Lage O.M."/>
        </authorList>
    </citation>
    <scope>NUCLEOTIDE SEQUENCE</scope>
    <source>
        <strain evidence="2">ICT_H6.2</strain>
    </source>
</reference>
<evidence type="ECO:0008006" key="4">
    <source>
        <dbReference type="Google" id="ProtNLM"/>
    </source>
</evidence>
<accession>A0A9X2JGR6</accession>
<protein>
    <recommendedName>
        <fullName evidence="4">Prepilin-type N-terminal cleavage/methylation domain-containing protein</fullName>
    </recommendedName>
</protein>
<evidence type="ECO:0000256" key="1">
    <source>
        <dbReference type="SAM" id="Phobius"/>
    </source>
</evidence>
<evidence type="ECO:0000313" key="3">
    <source>
        <dbReference type="Proteomes" id="UP001155241"/>
    </source>
</evidence>
<feature type="transmembrane region" description="Helical" evidence="1">
    <location>
        <begin position="12"/>
        <end position="35"/>
    </location>
</feature>
<dbReference type="AlphaFoldDB" id="A0A9X2JGR6"/>
<keyword evidence="1" id="KW-1133">Transmembrane helix</keyword>
<keyword evidence="3" id="KW-1185">Reference proteome</keyword>
<keyword evidence="1" id="KW-0472">Membrane</keyword>
<sequence>MISRCRQPRCAFSLVELMVVVFCTIALTGAAVALLHHLGRWGSSVQQASTHAAAVDRLELALRRELRQSTDIQPTGATLTIATRQGTSKWQLAKDACQVKWTVAGESPRHDRYDIGPRTDWQVNVQQGMAEVVLGVPEGERGLPVRVIEPLEDTELENEGGNDE</sequence>